<proteinExistence type="predicted"/>
<protein>
    <recommendedName>
        <fullName evidence="4">BON domain-containing protein</fullName>
    </recommendedName>
</protein>
<keyword evidence="1" id="KW-0812">Transmembrane</keyword>
<dbReference type="RefSeq" id="WP_035594158.1">
    <property type="nucleotide sequence ID" value="NZ_ARYM01000002.1"/>
</dbReference>
<dbReference type="Proteomes" id="UP000027100">
    <property type="component" value="Unassembled WGS sequence"/>
</dbReference>
<name>A0A062VIH9_9PROT</name>
<dbReference type="Gene3D" id="3.40.1520.20">
    <property type="match status" value="2"/>
</dbReference>
<evidence type="ECO:0000313" key="3">
    <source>
        <dbReference type="Proteomes" id="UP000027100"/>
    </source>
</evidence>
<accession>A0A062VIH9</accession>
<reference evidence="2 3" key="1">
    <citation type="journal article" date="2014" name="Antonie Van Leeuwenhoek">
        <title>Hyphomonas beringensis sp. nov. and Hyphomonas chukchiensis sp. nov., isolated from surface seawater of the Bering Sea and Chukchi Sea.</title>
        <authorList>
            <person name="Li C."/>
            <person name="Lai Q."/>
            <person name="Li G."/>
            <person name="Dong C."/>
            <person name="Wang J."/>
            <person name="Liao Y."/>
            <person name="Shao Z."/>
        </authorList>
    </citation>
    <scope>NUCLEOTIDE SEQUENCE [LARGE SCALE GENOMIC DNA]</scope>
    <source>
        <strain evidence="2 3">PS728</strain>
    </source>
</reference>
<evidence type="ECO:0000313" key="2">
    <source>
        <dbReference type="EMBL" id="KDA00318.1"/>
    </source>
</evidence>
<dbReference type="OrthoDB" id="7626288at2"/>
<evidence type="ECO:0000256" key="1">
    <source>
        <dbReference type="SAM" id="Phobius"/>
    </source>
</evidence>
<evidence type="ECO:0008006" key="4">
    <source>
        <dbReference type="Google" id="ProtNLM"/>
    </source>
</evidence>
<feature type="transmembrane region" description="Helical" evidence="1">
    <location>
        <begin position="7"/>
        <end position="25"/>
    </location>
</feature>
<gene>
    <name evidence="2" type="ORF">HPO_02852</name>
</gene>
<dbReference type="AlphaFoldDB" id="A0A062VIH9"/>
<dbReference type="EMBL" id="ARYM01000002">
    <property type="protein sequence ID" value="KDA00318.1"/>
    <property type="molecule type" value="Genomic_DNA"/>
</dbReference>
<keyword evidence="1" id="KW-1133">Transmembrane helix</keyword>
<keyword evidence="3" id="KW-1185">Reference proteome</keyword>
<dbReference type="eggNOG" id="COG2885">
    <property type="taxonomic scope" value="Bacteria"/>
</dbReference>
<organism evidence="2 3">
    <name type="scientific">Hyphomonas polymorpha PS728</name>
    <dbReference type="NCBI Taxonomy" id="1280954"/>
    <lineage>
        <taxon>Bacteria</taxon>
        <taxon>Pseudomonadati</taxon>
        <taxon>Pseudomonadota</taxon>
        <taxon>Alphaproteobacteria</taxon>
        <taxon>Hyphomonadales</taxon>
        <taxon>Hyphomonadaceae</taxon>
        <taxon>Hyphomonas</taxon>
    </lineage>
</organism>
<dbReference type="STRING" id="1280954.HPO_02852"/>
<dbReference type="PATRIC" id="fig|1280954.3.peg.584"/>
<comment type="caution">
    <text evidence="2">The sequence shown here is derived from an EMBL/GenBank/DDBJ whole genome shotgun (WGS) entry which is preliminary data.</text>
</comment>
<keyword evidence="1" id="KW-0472">Membrane</keyword>
<sequence length="474" mass="49837">MRLLDYLIGGLALLALPFLMWWGIYQSPQSAVNLQARLEARAKAALAEGGADWASVRIDGQRAVITGAAPSHDAVTEAARFVRRSSGPGGVIFGGVTLVENRADAAPPVSPYVWRATKTQEGRIVLSGLVPSKAIQATLVEDARLVGRAAVDNEMQLAAGAPAGNFQGMARLALKQLAQMDQGEVILTDHRLVLRGEVADPALRAEIARAVSGVAAPFRGEPLLTGDIRWRARVKDNVLTLSGTISDEGERGQLLAAAEESFAGEIRDEMTAGAGMPEGWLTGALAGLPEFAKFRAGEMAFDAAGGVFIFDGEARPSTLYYLKDDMARVAGRWKTAIGAHMSESVQEMSGNVLPMSAEDAGMDCQGELRAALAAGQIRFIHGGAAIARESGPQLDQVAGIIRRCGASERFEVVAAGNVQASELVDFLVSAGVPRAQLAAISYSRPGGEAANQEADADTAAARPVDIRVLERSGE</sequence>